<accession>A0A2K1Q0Q0</accession>
<name>A0A2K1Q0Q0_9GAMM</name>
<keyword evidence="4" id="KW-1185">Reference proteome</keyword>
<dbReference type="EMBL" id="NPZB01000001">
    <property type="protein sequence ID" value="PNS08618.1"/>
    <property type="molecule type" value="Genomic_DNA"/>
</dbReference>
<dbReference type="OrthoDB" id="190887at2"/>
<evidence type="ECO:0000256" key="1">
    <source>
        <dbReference type="SAM" id="Coils"/>
    </source>
</evidence>
<dbReference type="AlphaFoldDB" id="A0A2K1Q0Q0"/>
<dbReference type="Proteomes" id="UP000236220">
    <property type="component" value="Unassembled WGS sequence"/>
</dbReference>
<dbReference type="SUPFAM" id="SSF56935">
    <property type="entry name" value="Porins"/>
    <property type="match status" value="1"/>
</dbReference>
<gene>
    <name evidence="3" type="ORF">Lysil_0247</name>
</gene>
<sequence>MKRFSIRTPLALAIAMTLASPGALAATKKEKELEARIAQLEAQVHALVNAQQQQQTQLDTTRADAVDAKVQVADTKSELDKLKASQPAPLPAGKQPIQRTTISTAANPNTTFSYGGFIKLDAMATDTNGGKIADGSSGRLFYVPSTIPVVATAGARNPNPKPSAYTDVNANFSRFWFSADTVTEGGNKFKGYVEMDFFGGGNAFFNGNVANTLNGNETSTNTYAVSLRHAYVQWNNWLAGQTWSNFQDVAALPDAVDFVGPTDGTIFVRQPQVRYTKGGWSFSLENPQTTLGNVATGTRLANTGDNVLPDLTARYMTQGGWGHFSVALLAREFKYQGKTPTGAYLNAKTASGGAISVAGTFNMGKNDDIRYMLNGGSGIGRYMAFGLGADSVIDANGNLHALDGTGGYIAWHHAFSPKLRSNLMYSESSFSNDHGLAGWGLASGIVTKSAQSVHANLIYSPFPKLDIGTELTWGERKLENRQKGDLKRLQATVKYSF</sequence>
<proteinExistence type="predicted"/>
<evidence type="ECO:0000313" key="3">
    <source>
        <dbReference type="EMBL" id="PNS08618.1"/>
    </source>
</evidence>
<organism evidence="3 4">
    <name type="scientific">Solilutibacter silvestris</name>
    <dbReference type="NCBI Taxonomy" id="1645665"/>
    <lineage>
        <taxon>Bacteria</taxon>
        <taxon>Pseudomonadati</taxon>
        <taxon>Pseudomonadota</taxon>
        <taxon>Gammaproteobacteria</taxon>
        <taxon>Lysobacterales</taxon>
        <taxon>Lysobacteraceae</taxon>
        <taxon>Solilutibacter</taxon>
    </lineage>
</organism>
<reference evidence="3 4" key="1">
    <citation type="submission" date="2017-08" db="EMBL/GenBank/DDBJ databases">
        <title>Lysobacter sylvestris genome.</title>
        <authorList>
            <person name="Zhang D.-C."/>
            <person name="Albuquerque L."/>
            <person name="Franca L."/>
            <person name="Froufe H.J.C."/>
            <person name="Barroso C."/>
            <person name="Egas C."/>
            <person name="Da Costa M."/>
            <person name="Margesin R."/>
        </authorList>
    </citation>
    <scope>NUCLEOTIDE SEQUENCE [LARGE SCALE GENOMIC DNA]</scope>
    <source>
        <strain evidence="3 4">AM20-91</strain>
    </source>
</reference>
<evidence type="ECO:0008006" key="5">
    <source>
        <dbReference type="Google" id="ProtNLM"/>
    </source>
</evidence>
<protein>
    <recommendedName>
        <fullName evidence="5">Porin</fullName>
    </recommendedName>
</protein>
<feature type="coiled-coil region" evidence="1">
    <location>
        <begin position="23"/>
        <end position="85"/>
    </location>
</feature>
<keyword evidence="2" id="KW-0732">Signal</keyword>
<dbReference type="InterPro" id="IPR045748">
    <property type="entry name" value="DcaP"/>
</dbReference>
<evidence type="ECO:0000256" key="2">
    <source>
        <dbReference type="SAM" id="SignalP"/>
    </source>
</evidence>
<feature type="chain" id="PRO_5014335250" description="Porin" evidence="2">
    <location>
        <begin position="26"/>
        <end position="497"/>
    </location>
</feature>
<evidence type="ECO:0000313" key="4">
    <source>
        <dbReference type="Proteomes" id="UP000236220"/>
    </source>
</evidence>
<comment type="caution">
    <text evidence="3">The sequence shown here is derived from an EMBL/GenBank/DDBJ whole genome shotgun (WGS) entry which is preliminary data.</text>
</comment>
<dbReference type="Pfam" id="PF19577">
    <property type="entry name" value="DcaP"/>
    <property type="match status" value="1"/>
</dbReference>
<keyword evidence="1" id="KW-0175">Coiled coil</keyword>
<dbReference type="RefSeq" id="WP_103073775.1">
    <property type="nucleotide sequence ID" value="NZ_NPZB01000001.1"/>
</dbReference>
<feature type="signal peptide" evidence="2">
    <location>
        <begin position="1"/>
        <end position="25"/>
    </location>
</feature>